<dbReference type="InterPro" id="IPR011989">
    <property type="entry name" value="ARM-like"/>
</dbReference>
<gene>
    <name evidence="3" type="primary">cpeY</name>
</gene>
<dbReference type="EMBL" id="KF846541">
    <property type="protein sequence ID" value="AHZ33969.1"/>
    <property type="molecule type" value="Genomic_DNA"/>
</dbReference>
<dbReference type="Gene3D" id="1.25.10.10">
    <property type="entry name" value="Leucine-rich Repeat Variant"/>
    <property type="match status" value="1"/>
</dbReference>
<keyword evidence="2" id="KW-0605">Phycobilisome</keyword>
<sequence>MVGRFDNIHPELTCDHAHRILSTPVDQLESQSDLYMAASHLINCPGARTEQALMNVLKSSSCEQAVAIAKRKCVEVLARLNCSAAINVIGQCLDSTDIYLVENSVWALQQLNCDDLGLISRLLDLLKDQRQNQRVLIQCLAHLKIQQTVDSIHTFQGSEIPGVRGAAISAVAQLTNDASNIFKIAEQLTLPNQMDRQCAVQDLIDAGASDFLPSIASAPISPAFRIRAFRQMLGHVDSALLDASTLSLIDSIFVDDPSCIDIVHKYDQTPGYDFLLTDLFNTDFSRCYLALMGLRECPSEELWPLIEESWEREAHNDYGAHYFFMHLLGSRSDWPLPVFDHVLKIIKESIVNRRPQFRKSRAAAILAFQKLCPDLFIDAFPDFLDEILDPPWDCRYATVMCVDRISGVDEFVKEEVFNRFSGDSDLFVRARAIKSLANLSDC</sequence>
<organism evidence="3">
    <name type="scientific">uncultured Synechococcus sp</name>
    <dbReference type="NCBI Taxonomy" id="154535"/>
    <lineage>
        <taxon>Bacteria</taxon>
        <taxon>Bacillati</taxon>
        <taxon>Cyanobacteriota</taxon>
        <taxon>Cyanophyceae</taxon>
        <taxon>Synechococcales</taxon>
        <taxon>Synechococcaceae</taxon>
        <taxon>Synechococcus</taxon>
        <taxon>environmental samples</taxon>
    </lineage>
</organism>
<dbReference type="AlphaFoldDB" id="A0A024CIW4"/>
<evidence type="ECO:0000313" key="3">
    <source>
        <dbReference type="EMBL" id="AHZ33969.1"/>
    </source>
</evidence>
<name>A0A024CIW4_9SYNE</name>
<evidence type="ECO:0000256" key="1">
    <source>
        <dbReference type="ARBA" id="ARBA00022549"/>
    </source>
</evidence>
<reference evidence="3" key="1">
    <citation type="journal article" date="2014" name="FEMS Microbiol. Ecol.">
        <title>Development of a targeted metagenomic approach to study a genomic region involved in light harvesting in marine Synechococcus.</title>
        <authorList>
            <person name="Humily F."/>
            <person name="Farrant G.K."/>
            <person name="Marie D."/>
            <person name="Perennou M."/>
            <person name="Mazard S."/>
            <person name="Labadie K."/>
            <person name="Aury J.-M."/>
            <person name="Wincker P."/>
            <person name="Nicolas Segui A."/>
            <person name="Scanlan D.J."/>
            <person name="Garczarek L."/>
        </authorList>
    </citation>
    <scope>NUCLEOTIDE SEQUENCE</scope>
</reference>
<keyword evidence="3" id="KW-0456">Lyase</keyword>
<dbReference type="GO" id="GO:0016829">
    <property type="term" value="F:lyase activity"/>
    <property type="evidence" value="ECO:0007669"/>
    <property type="project" value="UniProtKB-KW"/>
</dbReference>
<keyword evidence="1" id="KW-0042">Antenna complex</keyword>
<dbReference type="InterPro" id="IPR016024">
    <property type="entry name" value="ARM-type_fold"/>
</dbReference>
<accession>A0A024CIW4</accession>
<dbReference type="GO" id="GO:0030089">
    <property type="term" value="C:phycobilisome"/>
    <property type="evidence" value="ECO:0007669"/>
    <property type="project" value="UniProtKB-KW"/>
</dbReference>
<proteinExistence type="predicted"/>
<protein>
    <submittedName>
        <fullName evidence="3">Phycoerythrobilin:Cys-82 alpha-phycoerythrin lyase, CpeY subunit</fullName>
    </submittedName>
</protein>
<evidence type="ECO:0000256" key="2">
    <source>
        <dbReference type="ARBA" id="ARBA00022738"/>
    </source>
</evidence>
<dbReference type="SUPFAM" id="SSF48371">
    <property type="entry name" value="ARM repeat"/>
    <property type="match status" value="1"/>
</dbReference>